<evidence type="ECO:0000313" key="8">
    <source>
        <dbReference type="EMBL" id="AFP06255.1"/>
    </source>
</evidence>
<dbReference type="RefSeq" id="XP_007901301.1">
    <property type="nucleotide sequence ID" value="XM_007903110.2"/>
</dbReference>
<comment type="subcellular location">
    <subcellularLocation>
        <location evidence="1">Secreted</location>
    </subcellularLocation>
</comment>
<feature type="region of interest" description="Disordered" evidence="5">
    <location>
        <begin position="51"/>
        <end position="109"/>
    </location>
</feature>
<dbReference type="InterPro" id="IPR008983">
    <property type="entry name" value="Tumour_necrosis_fac-like_dom"/>
</dbReference>
<accession>V9L4C6</accession>
<evidence type="ECO:0000256" key="2">
    <source>
        <dbReference type="ARBA" id="ARBA00022525"/>
    </source>
</evidence>
<dbReference type="GeneID" id="103184878"/>
<reference evidence="8 10" key="3">
    <citation type="journal article" date="2014" name="Nature">
        <title>Elephant shark genome provides unique insights into gnathostome evolution.</title>
        <authorList>
            <consortium name="International Elephant Shark Genome Sequencing Consortium"/>
            <person name="Venkatesh B."/>
            <person name="Lee A.P."/>
            <person name="Ravi V."/>
            <person name="Maurya A.K."/>
            <person name="Lian M.M."/>
            <person name="Swann J.B."/>
            <person name="Ohta Y."/>
            <person name="Flajnik M.F."/>
            <person name="Sutoh Y."/>
            <person name="Kasahara M."/>
            <person name="Hoon S."/>
            <person name="Gangu V."/>
            <person name="Roy S.W."/>
            <person name="Irimia M."/>
            <person name="Korzh V."/>
            <person name="Kondrychyn I."/>
            <person name="Lim Z.W."/>
            <person name="Tay B.H."/>
            <person name="Tohari S."/>
            <person name="Kong K.W."/>
            <person name="Ho S."/>
            <person name="Lorente-Galdos B."/>
            <person name="Quilez J."/>
            <person name="Marques-Bonet T."/>
            <person name="Raney B.J."/>
            <person name="Ingham P.W."/>
            <person name="Tay A."/>
            <person name="Hillier L.W."/>
            <person name="Minx P."/>
            <person name="Boehm T."/>
            <person name="Wilson R.K."/>
            <person name="Brenner S."/>
            <person name="Warren W.C."/>
        </authorList>
    </citation>
    <scope>NUCLEOTIDE SEQUENCE</scope>
    <source>
        <tissue evidence="8">Heart</tissue>
    </source>
</reference>
<dbReference type="PRINTS" id="PR00007">
    <property type="entry name" value="COMPLEMNTC1Q"/>
</dbReference>
<organism evidence="8">
    <name type="scientific">Callorhinchus milii</name>
    <name type="common">Ghost shark</name>
    <dbReference type="NCBI Taxonomy" id="7868"/>
    <lineage>
        <taxon>Eukaryota</taxon>
        <taxon>Metazoa</taxon>
        <taxon>Chordata</taxon>
        <taxon>Craniata</taxon>
        <taxon>Vertebrata</taxon>
        <taxon>Chondrichthyes</taxon>
        <taxon>Holocephali</taxon>
        <taxon>Chimaeriformes</taxon>
        <taxon>Callorhinchidae</taxon>
        <taxon>Callorhinchus</taxon>
    </lineage>
</organism>
<sequence>MGLKTCERWSILVLFFLPFCLCQEDYMEEPFEPMEKPHSECNQCCRRGEAGPRGWPGAPGSPGIPGNHGNNGNNGLPGHEGIKGDKGDKGHIGLRGERGTQGIQGEKGQAGIPTEFKVAFMASMATHFTNQNSGIIFSSVETNVGNHFDVMTGRFTVPVPGVYFFIFNMMKHEDVADTSVFLMHNGNAVITVYSSEAKGKHDSSGNSGVLKLSTGDEVWLRMGNGALYGDHQRFCTFSGFLLFELN</sequence>
<evidence type="ECO:0000259" key="7">
    <source>
        <dbReference type="PROSITE" id="PS50871"/>
    </source>
</evidence>
<dbReference type="GeneTree" id="ENSGT00940000161378"/>
<dbReference type="InterPro" id="IPR050392">
    <property type="entry name" value="Collagen/C1q_domain"/>
</dbReference>
<evidence type="ECO:0000256" key="3">
    <source>
        <dbReference type="ARBA" id="ARBA00022729"/>
    </source>
</evidence>
<dbReference type="GO" id="GO:0005576">
    <property type="term" value="C:extracellular region"/>
    <property type="evidence" value="ECO:0007669"/>
    <property type="project" value="UniProtKB-SubCell"/>
</dbReference>
<dbReference type="SUPFAM" id="SSF49842">
    <property type="entry name" value="TNF-like"/>
    <property type="match status" value="1"/>
</dbReference>
<evidence type="ECO:0000256" key="6">
    <source>
        <dbReference type="SAM" id="SignalP"/>
    </source>
</evidence>
<dbReference type="PANTHER" id="PTHR15427">
    <property type="entry name" value="EMILIN ELASTIN MICROFIBRIL INTERFACE-LOCATED PROTEIN ELASTIN MICROFIBRIL INTERFACER"/>
    <property type="match status" value="1"/>
</dbReference>
<evidence type="ECO:0000256" key="5">
    <source>
        <dbReference type="SAM" id="MobiDB-lite"/>
    </source>
</evidence>
<feature type="domain" description="C1q" evidence="7">
    <location>
        <begin position="113"/>
        <end position="246"/>
    </location>
</feature>
<feature type="chain" id="PRO_5044739622" evidence="6">
    <location>
        <begin position="23"/>
        <end position="246"/>
    </location>
</feature>
<feature type="signal peptide" evidence="6">
    <location>
        <begin position="1"/>
        <end position="22"/>
    </location>
</feature>
<dbReference type="OMA" id="HMLALFF"/>
<evidence type="ECO:0000313" key="9">
    <source>
        <dbReference type="Ensembl" id="ENSCMIP00000016068.1"/>
    </source>
</evidence>
<evidence type="ECO:0000313" key="10">
    <source>
        <dbReference type="Proteomes" id="UP000314986"/>
    </source>
</evidence>
<reference evidence="9" key="4">
    <citation type="submission" date="2025-05" db="UniProtKB">
        <authorList>
            <consortium name="Ensembl"/>
        </authorList>
    </citation>
    <scope>IDENTIFICATION</scope>
</reference>
<dbReference type="Proteomes" id="UP000314986">
    <property type="component" value="Unassembled WGS sequence"/>
</dbReference>
<dbReference type="Gene3D" id="2.60.120.40">
    <property type="match status" value="1"/>
</dbReference>
<dbReference type="EMBL" id="JW873738">
    <property type="protein sequence ID" value="AFP06255.1"/>
    <property type="molecule type" value="mRNA"/>
</dbReference>
<gene>
    <name evidence="9" type="primary">LOC103184878</name>
</gene>
<dbReference type="PANTHER" id="PTHR15427:SF52">
    <property type="entry name" value="C1Q DOMAIN-CONTAINING PROTEIN"/>
    <property type="match status" value="1"/>
</dbReference>
<evidence type="ECO:0000256" key="1">
    <source>
        <dbReference type="ARBA" id="ARBA00004613"/>
    </source>
</evidence>
<dbReference type="OrthoDB" id="6154955at2759"/>
<name>V9L4C6_CALMI</name>
<dbReference type="SMART" id="SM00110">
    <property type="entry name" value="C1Q"/>
    <property type="match status" value="1"/>
</dbReference>
<dbReference type="InterPro" id="IPR008160">
    <property type="entry name" value="Collagen"/>
</dbReference>
<dbReference type="Pfam" id="PF00386">
    <property type="entry name" value="C1q"/>
    <property type="match status" value="1"/>
</dbReference>
<dbReference type="InterPro" id="IPR001073">
    <property type="entry name" value="C1q_dom"/>
</dbReference>
<dbReference type="KEGG" id="cmk:103184878"/>
<dbReference type="PROSITE" id="PS50871">
    <property type="entry name" value="C1Q"/>
    <property type="match status" value="1"/>
</dbReference>
<proteinExistence type="evidence at transcript level"/>
<feature type="compositionally biased region" description="Basic and acidic residues" evidence="5">
    <location>
        <begin position="80"/>
        <end position="98"/>
    </location>
</feature>
<evidence type="ECO:0000256" key="4">
    <source>
        <dbReference type="ARBA" id="ARBA00023119"/>
    </source>
</evidence>
<keyword evidence="2" id="KW-0964">Secreted</keyword>
<reference evidence="10" key="1">
    <citation type="journal article" date="2006" name="Science">
        <title>Ancient noncoding elements conserved in the human genome.</title>
        <authorList>
            <person name="Venkatesh B."/>
            <person name="Kirkness E.F."/>
            <person name="Loh Y.H."/>
            <person name="Halpern A.L."/>
            <person name="Lee A.P."/>
            <person name="Johnson J."/>
            <person name="Dandona N."/>
            <person name="Viswanathan L.D."/>
            <person name="Tay A."/>
            <person name="Venter J.C."/>
            <person name="Strausberg R.L."/>
            <person name="Brenner S."/>
        </authorList>
    </citation>
    <scope>NUCLEOTIDE SEQUENCE [LARGE SCALE GENOMIC DNA]</scope>
</reference>
<dbReference type="AlphaFoldDB" id="V9L4C6"/>
<dbReference type="Ensembl" id="ENSCMIT00000016397.1">
    <property type="protein sequence ID" value="ENSCMIP00000016068.1"/>
    <property type="gene ID" value="ENSCMIG00000007798.1"/>
</dbReference>
<dbReference type="Pfam" id="PF01391">
    <property type="entry name" value="Collagen"/>
    <property type="match status" value="1"/>
</dbReference>
<reference evidence="10" key="2">
    <citation type="journal article" date="2007" name="PLoS Biol.">
        <title>Survey sequencing and comparative analysis of the elephant shark (Callorhinchus milii) genome.</title>
        <authorList>
            <person name="Venkatesh B."/>
            <person name="Kirkness E.F."/>
            <person name="Loh Y.H."/>
            <person name="Halpern A.L."/>
            <person name="Lee A.P."/>
            <person name="Johnson J."/>
            <person name="Dandona N."/>
            <person name="Viswanathan L.D."/>
            <person name="Tay A."/>
            <person name="Venter J.C."/>
            <person name="Strausberg R.L."/>
            <person name="Brenner S."/>
        </authorList>
    </citation>
    <scope>NUCLEOTIDE SEQUENCE [LARGE SCALE GENOMIC DNA]</scope>
</reference>
<protein>
    <submittedName>
        <fullName evidence="9">C1q and TNF related 3</fullName>
    </submittedName>
    <submittedName>
        <fullName evidence="8">C1q and tumor necrosis factor related protein 3</fullName>
    </submittedName>
</protein>
<keyword evidence="10" id="KW-1185">Reference proteome</keyword>
<keyword evidence="3 6" id="KW-0732">Signal</keyword>
<feature type="compositionally biased region" description="Low complexity" evidence="5">
    <location>
        <begin position="64"/>
        <end position="79"/>
    </location>
</feature>
<keyword evidence="4" id="KW-0176">Collagen</keyword>